<dbReference type="Proteomes" id="UP000248349">
    <property type="component" value="Unassembled WGS sequence"/>
</dbReference>
<dbReference type="RefSeq" id="XP_025433055.1">
    <property type="nucleotide sequence ID" value="XM_025577257.1"/>
</dbReference>
<feature type="region of interest" description="Disordered" evidence="1">
    <location>
        <begin position="1"/>
        <end position="45"/>
    </location>
</feature>
<evidence type="ECO:0000256" key="2">
    <source>
        <dbReference type="SAM" id="Phobius"/>
    </source>
</evidence>
<accession>A0A318ZRT6</accession>
<gene>
    <name evidence="3" type="ORF">BP01DRAFT_380915</name>
</gene>
<keyword evidence="2" id="KW-0472">Membrane</keyword>
<evidence type="ECO:0000313" key="4">
    <source>
        <dbReference type="Proteomes" id="UP000248349"/>
    </source>
</evidence>
<organism evidence="3 4">
    <name type="scientific">Aspergillus saccharolyticus JOP 1030-1</name>
    <dbReference type="NCBI Taxonomy" id="1450539"/>
    <lineage>
        <taxon>Eukaryota</taxon>
        <taxon>Fungi</taxon>
        <taxon>Dikarya</taxon>
        <taxon>Ascomycota</taxon>
        <taxon>Pezizomycotina</taxon>
        <taxon>Eurotiomycetes</taxon>
        <taxon>Eurotiomycetidae</taxon>
        <taxon>Eurotiales</taxon>
        <taxon>Aspergillaceae</taxon>
        <taxon>Aspergillus</taxon>
        <taxon>Aspergillus subgen. Circumdati</taxon>
    </lineage>
</organism>
<keyword evidence="4" id="KW-1185">Reference proteome</keyword>
<feature type="transmembrane region" description="Helical" evidence="2">
    <location>
        <begin position="79"/>
        <end position="102"/>
    </location>
</feature>
<dbReference type="GeneID" id="37078486"/>
<sequence>MAPKQPYEAAPPYEEYSAVAQADQDDVESQPSRSHQHGETDPTAAIPLVTSVITTPHEHCDACERIIARRERRKSQLQCCGIVGIVFVIIFMFLTILGSMFARVKAHDD</sequence>
<dbReference type="AlphaFoldDB" id="A0A318ZRT6"/>
<name>A0A318ZRT6_9EURO</name>
<dbReference type="OrthoDB" id="4506934at2759"/>
<dbReference type="EMBL" id="KZ821225">
    <property type="protein sequence ID" value="PYH47073.1"/>
    <property type="molecule type" value="Genomic_DNA"/>
</dbReference>
<proteinExistence type="predicted"/>
<evidence type="ECO:0000256" key="1">
    <source>
        <dbReference type="SAM" id="MobiDB-lite"/>
    </source>
</evidence>
<keyword evidence="2" id="KW-0812">Transmembrane</keyword>
<evidence type="ECO:0000313" key="3">
    <source>
        <dbReference type="EMBL" id="PYH47073.1"/>
    </source>
</evidence>
<protein>
    <recommendedName>
        <fullName evidence="5">LITAF domain-containing protein</fullName>
    </recommendedName>
</protein>
<reference evidence="3 4" key="1">
    <citation type="submission" date="2016-12" db="EMBL/GenBank/DDBJ databases">
        <title>The genomes of Aspergillus section Nigri reveals drivers in fungal speciation.</title>
        <authorList>
            <consortium name="DOE Joint Genome Institute"/>
            <person name="Vesth T.C."/>
            <person name="Nybo J."/>
            <person name="Theobald S."/>
            <person name="Brandl J."/>
            <person name="Frisvad J.C."/>
            <person name="Nielsen K.F."/>
            <person name="Lyhne E.K."/>
            <person name="Kogle M.E."/>
            <person name="Kuo A."/>
            <person name="Riley R."/>
            <person name="Clum A."/>
            <person name="Nolan M."/>
            <person name="Lipzen A."/>
            <person name="Salamov A."/>
            <person name="Henrissat B."/>
            <person name="Wiebenga A."/>
            <person name="De Vries R.P."/>
            <person name="Grigoriev I.V."/>
            <person name="Mortensen U.H."/>
            <person name="Andersen M.R."/>
            <person name="Baker S.E."/>
        </authorList>
    </citation>
    <scope>NUCLEOTIDE SEQUENCE [LARGE SCALE GENOMIC DNA]</scope>
    <source>
        <strain evidence="3 4">JOP 1030-1</strain>
    </source>
</reference>
<evidence type="ECO:0008006" key="5">
    <source>
        <dbReference type="Google" id="ProtNLM"/>
    </source>
</evidence>
<keyword evidence="2" id="KW-1133">Transmembrane helix</keyword>